<proteinExistence type="predicted"/>
<reference evidence="2 3" key="1">
    <citation type="submission" date="2016-11" db="EMBL/GenBank/DDBJ databases">
        <authorList>
            <person name="Jaros S."/>
            <person name="Januszkiewicz K."/>
            <person name="Wedrychowicz H."/>
        </authorList>
    </citation>
    <scope>NUCLEOTIDE SEQUENCE [LARGE SCALE GENOMIC DNA]</scope>
    <source>
        <strain evidence="2 3">DSM 24787</strain>
    </source>
</reference>
<evidence type="ECO:0000313" key="2">
    <source>
        <dbReference type="EMBL" id="SIO41718.1"/>
    </source>
</evidence>
<organism evidence="2 3">
    <name type="scientific">Chitinophaga niabensis</name>
    <dbReference type="NCBI Taxonomy" id="536979"/>
    <lineage>
        <taxon>Bacteria</taxon>
        <taxon>Pseudomonadati</taxon>
        <taxon>Bacteroidota</taxon>
        <taxon>Chitinophagia</taxon>
        <taxon>Chitinophagales</taxon>
        <taxon>Chitinophagaceae</taxon>
        <taxon>Chitinophaga</taxon>
    </lineage>
</organism>
<sequence length="95" mass="9774">MKRYSFVGMLLVAAAGVTTILGSQSANARGNAINGTLIPESFPIDANDVSPLTCTIDQVVRETCSYSVTGVASGTDLLTLTGVNGNPTEYSTTAD</sequence>
<feature type="chain" id="PRO_5012749000" evidence="1">
    <location>
        <begin position="29"/>
        <end position="95"/>
    </location>
</feature>
<keyword evidence="1" id="KW-0732">Signal</keyword>
<evidence type="ECO:0000256" key="1">
    <source>
        <dbReference type="SAM" id="SignalP"/>
    </source>
</evidence>
<dbReference type="EMBL" id="FSRA01000002">
    <property type="protein sequence ID" value="SIO41718.1"/>
    <property type="molecule type" value="Genomic_DNA"/>
</dbReference>
<dbReference type="RefSeq" id="WP_074241046.1">
    <property type="nucleotide sequence ID" value="NZ_FSRA01000002.1"/>
</dbReference>
<gene>
    <name evidence="2" type="ORF">SAMN04488055_3837</name>
</gene>
<protein>
    <submittedName>
        <fullName evidence="2">Uncharacterized protein</fullName>
    </submittedName>
</protein>
<accession>A0A1N6JBJ8</accession>
<keyword evidence="3" id="KW-1185">Reference proteome</keyword>
<dbReference type="Proteomes" id="UP000185003">
    <property type="component" value="Unassembled WGS sequence"/>
</dbReference>
<dbReference type="AlphaFoldDB" id="A0A1N6JBJ8"/>
<dbReference type="STRING" id="536979.SAMN04488055_3837"/>
<evidence type="ECO:0000313" key="3">
    <source>
        <dbReference type="Proteomes" id="UP000185003"/>
    </source>
</evidence>
<feature type="signal peptide" evidence="1">
    <location>
        <begin position="1"/>
        <end position="28"/>
    </location>
</feature>
<name>A0A1N6JBJ8_9BACT</name>